<organism evidence="2 3">
    <name type="scientific">Methylobacterium fujisawaense</name>
    <dbReference type="NCBI Taxonomy" id="107400"/>
    <lineage>
        <taxon>Bacteria</taxon>
        <taxon>Pseudomonadati</taxon>
        <taxon>Pseudomonadota</taxon>
        <taxon>Alphaproteobacteria</taxon>
        <taxon>Hyphomicrobiales</taxon>
        <taxon>Methylobacteriaceae</taxon>
        <taxon>Methylobacterium</taxon>
    </lineage>
</organism>
<dbReference type="Pfam" id="PF23812">
    <property type="entry name" value="Phage_TAC_18"/>
    <property type="match status" value="1"/>
</dbReference>
<evidence type="ECO:0000313" key="2">
    <source>
        <dbReference type="EMBL" id="MBA9063891.1"/>
    </source>
</evidence>
<name>A0ABR6DCS8_9HYPH</name>
<dbReference type="EMBL" id="JACJIM010000005">
    <property type="protein sequence ID" value="MBA9063891.1"/>
    <property type="molecule type" value="Genomic_DNA"/>
</dbReference>
<evidence type="ECO:0000256" key="1">
    <source>
        <dbReference type="SAM" id="MobiDB-lite"/>
    </source>
</evidence>
<sequence length="103" mass="12009">MISDQDALRIPVEAEHVWAWFWDLERGRRAGFSPEPFGYTDIEAWARLFGEELRPWEVRALMAMDESRRSEHRRLTDPAQAGQVQASDTAGMMQLMQMLSARR</sequence>
<keyword evidence="3" id="KW-1185">Reference proteome</keyword>
<evidence type="ECO:0000313" key="3">
    <source>
        <dbReference type="Proteomes" id="UP000565455"/>
    </source>
</evidence>
<dbReference type="GeneID" id="96604966"/>
<protein>
    <submittedName>
        <fullName evidence="2">Uncharacterized protein</fullName>
    </submittedName>
</protein>
<comment type="caution">
    <text evidence="2">The sequence shown here is derived from an EMBL/GenBank/DDBJ whole genome shotgun (WGS) entry which is preliminary data.</text>
</comment>
<feature type="region of interest" description="Disordered" evidence="1">
    <location>
        <begin position="69"/>
        <end position="89"/>
    </location>
</feature>
<proteinExistence type="predicted"/>
<dbReference type="InterPro" id="IPR056919">
    <property type="entry name" value="Phage_TAC_18"/>
</dbReference>
<dbReference type="Proteomes" id="UP000565455">
    <property type="component" value="Unassembled WGS sequence"/>
</dbReference>
<gene>
    <name evidence="2" type="ORF">GGQ91_003292</name>
</gene>
<dbReference type="RefSeq" id="WP_182592393.1">
    <property type="nucleotide sequence ID" value="NZ_JACJIM010000005.1"/>
</dbReference>
<accession>A0ABR6DCS8</accession>
<reference evidence="2 3" key="1">
    <citation type="submission" date="2020-08" db="EMBL/GenBank/DDBJ databases">
        <title>Genomic Encyclopedia of Type Strains, Phase IV (KMG-IV): sequencing the most valuable type-strain genomes for metagenomic binning, comparative biology and taxonomic classification.</title>
        <authorList>
            <person name="Goeker M."/>
        </authorList>
    </citation>
    <scope>NUCLEOTIDE SEQUENCE [LARGE SCALE GENOMIC DNA]</scope>
    <source>
        <strain evidence="2 3">DSM 5686</strain>
    </source>
</reference>